<dbReference type="AlphaFoldDB" id="A0A318RZ89"/>
<evidence type="ECO:0000313" key="2">
    <source>
        <dbReference type="Proteomes" id="UP000248326"/>
    </source>
</evidence>
<dbReference type="EMBL" id="QJSX01000027">
    <property type="protein sequence ID" value="PYE48679.1"/>
    <property type="molecule type" value="Genomic_DNA"/>
</dbReference>
<protein>
    <submittedName>
        <fullName evidence="1">Uncharacterized protein</fullName>
    </submittedName>
</protein>
<proteinExistence type="predicted"/>
<gene>
    <name evidence="1" type="ORF">DES52_12713</name>
</gene>
<dbReference type="RefSeq" id="WP_110888843.1">
    <property type="nucleotide sequence ID" value="NZ_QJSX01000027.1"/>
</dbReference>
<dbReference type="OrthoDB" id="59969at2"/>
<accession>A0A318RZ89</accession>
<dbReference type="Proteomes" id="UP000248326">
    <property type="component" value="Unassembled WGS sequence"/>
</dbReference>
<reference evidence="1 2" key="1">
    <citation type="submission" date="2018-06" db="EMBL/GenBank/DDBJ databases">
        <title>Genomic Encyclopedia of Type Strains, Phase IV (KMG-IV): sequencing the most valuable type-strain genomes for metagenomic binning, comparative biology and taxonomic classification.</title>
        <authorList>
            <person name="Goeker M."/>
        </authorList>
    </citation>
    <scope>NUCLEOTIDE SEQUENCE [LARGE SCALE GENOMIC DNA]</scope>
    <source>
        <strain evidence="1 2">DSM 18048</strain>
    </source>
</reference>
<organism evidence="1 2">
    <name type="scientific">Deinococcus yavapaiensis KR-236</name>
    <dbReference type="NCBI Taxonomy" id="694435"/>
    <lineage>
        <taxon>Bacteria</taxon>
        <taxon>Thermotogati</taxon>
        <taxon>Deinococcota</taxon>
        <taxon>Deinococci</taxon>
        <taxon>Deinococcales</taxon>
        <taxon>Deinococcaceae</taxon>
        <taxon>Deinococcus</taxon>
    </lineage>
</organism>
<name>A0A318RZ89_9DEIO</name>
<evidence type="ECO:0000313" key="1">
    <source>
        <dbReference type="EMBL" id="PYE48679.1"/>
    </source>
</evidence>
<comment type="caution">
    <text evidence="1">The sequence shown here is derived from an EMBL/GenBank/DDBJ whole genome shotgun (WGS) entry which is preliminary data.</text>
</comment>
<keyword evidence="2" id="KW-1185">Reference proteome</keyword>
<sequence length="295" mass="31346">MKVALLDTLGSRYLRFWEPYLADLGVDVARPTLPKRDAYELGRESLPGEAPPVQLALGRILELSQASRADAVLMPERTSVAGDPWGAAFADVLSRRVSSLPALLPVPASGDAAASAATELGVRLTGNPGLVRRALDRRRPLLTPPRETMPNLTAASRHTLAVIGPEDLLGEPFLLGTLPAELEALSIHAVFSTQVPRDILAERGLRAGGATPAEREFVGAFQTLEGKGPVRGSILAVPTSAAAYRTFAEKVAKTAHKPVLVLDVSPDRDDWSEVRAFVNRVALGASSRSATKGDD</sequence>